<proteinExistence type="inferred from homology"/>
<dbReference type="Ensembl" id="ENSCSAVT00000016805.1">
    <property type="protein sequence ID" value="ENSCSAVP00000016624.1"/>
    <property type="gene ID" value="ENSCSAVG00000009769.1"/>
</dbReference>
<reference evidence="12" key="1">
    <citation type="submission" date="2003-08" db="EMBL/GenBank/DDBJ databases">
        <authorList>
            <person name="Birren B."/>
            <person name="Nusbaum C."/>
            <person name="Abebe A."/>
            <person name="Abouelleil A."/>
            <person name="Adekoya E."/>
            <person name="Ait-zahra M."/>
            <person name="Allen N."/>
            <person name="Allen T."/>
            <person name="An P."/>
            <person name="Anderson M."/>
            <person name="Anderson S."/>
            <person name="Arachchi H."/>
            <person name="Armbruster J."/>
            <person name="Bachantsang P."/>
            <person name="Baldwin J."/>
            <person name="Barry A."/>
            <person name="Bayul T."/>
            <person name="Blitshsteyn B."/>
            <person name="Bloom T."/>
            <person name="Blye J."/>
            <person name="Boguslavskiy L."/>
            <person name="Borowsky M."/>
            <person name="Boukhgalter B."/>
            <person name="Brunache A."/>
            <person name="Butler J."/>
            <person name="Calixte N."/>
            <person name="Calvo S."/>
            <person name="Camarata J."/>
            <person name="Campo K."/>
            <person name="Chang J."/>
            <person name="Cheshatsang Y."/>
            <person name="Citroen M."/>
            <person name="Collymore A."/>
            <person name="Considine T."/>
            <person name="Cook A."/>
            <person name="Cooke P."/>
            <person name="Corum B."/>
            <person name="Cuomo C."/>
            <person name="David R."/>
            <person name="Dawoe T."/>
            <person name="Degray S."/>
            <person name="Dodge S."/>
            <person name="Dooley K."/>
            <person name="Dorje P."/>
            <person name="Dorjee K."/>
            <person name="Dorris L."/>
            <person name="Duffey N."/>
            <person name="Dupes A."/>
            <person name="Elkins T."/>
            <person name="Engels R."/>
            <person name="Erickson J."/>
            <person name="Farina A."/>
            <person name="Faro S."/>
            <person name="Ferreira P."/>
            <person name="Fischer H."/>
            <person name="Fitzgerald M."/>
            <person name="Foley K."/>
            <person name="Gage D."/>
            <person name="Galagan J."/>
            <person name="Gearin G."/>
            <person name="Gnerre S."/>
            <person name="Gnirke A."/>
            <person name="Goyette A."/>
            <person name="Graham J."/>
            <person name="Grandbois E."/>
            <person name="Gyaltsen K."/>
            <person name="Hafez N."/>
            <person name="Hagopian D."/>
            <person name="Hagos B."/>
            <person name="Hall J."/>
            <person name="Hatcher B."/>
            <person name="Heller A."/>
            <person name="Higgins H."/>
            <person name="Honan T."/>
            <person name="Horn A."/>
            <person name="Houde N."/>
            <person name="Hughes L."/>
            <person name="Hulme W."/>
            <person name="Husby E."/>
            <person name="Iliev I."/>
            <person name="Jaffe D."/>
            <person name="Jones C."/>
            <person name="Kamal M."/>
            <person name="Kamat A."/>
            <person name="Kamvysselis M."/>
            <person name="Karlsson E."/>
            <person name="Kells C."/>
            <person name="Kieu A."/>
            <person name="Kisner P."/>
            <person name="Kodira C."/>
            <person name="Kulbokas E."/>
            <person name="Labutti K."/>
            <person name="Lama D."/>
            <person name="Landers T."/>
            <person name="Leger J."/>
            <person name="Levine S."/>
            <person name="Lewis D."/>
            <person name="Lewis T."/>
            <person name="Lindblad-toh K."/>
            <person name="Liu X."/>
            <person name="Lokyitsang T."/>
            <person name="Lokyitsang Y."/>
            <person name="Lucien O."/>
            <person name="Lui A."/>
            <person name="Ma L.J."/>
            <person name="Mabbitt R."/>
            <person name="Macdonald J."/>
            <person name="Maclean C."/>
            <person name="Major J."/>
            <person name="Manning J."/>
            <person name="Marabella R."/>
            <person name="Maru K."/>
            <person name="Matthews C."/>
            <person name="Mauceli E."/>
            <person name="Mccarthy M."/>
            <person name="Mcdonough S."/>
            <person name="Mcghee T."/>
            <person name="Meldrim J."/>
            <person name="Meneus L."/>
            <person name="Mesirov J."/>
            <person name="Mihalev A."/>
            <person name="Mihova T."/>
            <person name="Mikkelsen T."/>
            <person name="Mlenga V."/>
            <person name="Moru K."/>
            <person name="Mozes J."/>
            <person name="Mulrain L."/>
            <person name="Munson G."/>
            <person name="Naylor J."/>
            <person name="Newes C."/>
            <person name="Nguyen C."/>
            <person name="Nguyen N."/>
            <person name="Nguyen T."/>
            <person name="Nicol R."/>
            <person name="Nielsen C."/>
            <person name="Nizzari M."/>
            <person name="Norbu C."/>
            <person name="Norbu N."/>
            <person name="O'donnell P."/>
            <person name="Okoawo O."/>
            <person name="O'leary S."/>
            <person name="Omotosho B."/>
            <person name="O'neill K."/>
            <person name="Osman S."/>
            <person name="Parker S."/>
            <person name="Perrin D."/>
            <person name="Phunkhang P."/>
            <person name="Piqani B."/>
            <person name="Purcell S."/>
            <person name="Rachupka T."/>
            <person name="Ramasamy U."/>
            <person name="Rameau R."/>
            <person name="Ray V."/>
            <person name="Raymond C."/>
            <person name="Retta R."/>
            <person name="Richardson S."/>
            <person name="Rise C."/>
            <person name="Rodriguez J."/>
            <person name="Rogers J."/>
            <person name="Rogov P."/>
            <person name="Rutman M."/>
            <person name="Schupbach R."/>
            <person name="Seaman C."/>
            <person name="Settipalli S."/>
            <person name="Sharpe T."/>
            <person name="Sheridan J."/>
            <person name="Sherpa N."/>
            <person name="Shi J."/>
            <person name="Smirnov S."/>
            <person name="Smith C."/>
            <person name="Sougnez C."/>
            <person name="Spencer B."/>
            <person name="Stalker J."/>
            <person name="Stange-thomann N."/>
            <person name="Stavropoulos S."/>
            <person name="Stetson K."/>
            <person name="Stone C."/>
            <person name="Stone S."/>
            <person name="Stubbs M."/>
            <person name="Talamas J."/>
            <person name="Tchuinga P."/>
            <person name="Tenzing P."/>
            <person name="Tesfaye S."/>
            <person name="Theodore J."/>
            <person name="Thoulutsang Y."/>
            <person name="Topham K."/>
            <person name="Towey S."/>
            <person name="Tsamla T."/>
            <person name="Tsomo N."/>
            <person name="Vallee D."/>
            <person name="Vassiliev H."/>
            <person name="Venkataraman V."/>
            <person name="Vinson J."/>
            <person name="Vo A."/>
            <person name="Wade C."/>
            <person name="Wang S."/>
            <person name="Wangchuk T."/>
            <person name="Wangdi T."/>
            <person name="Whittaker C."/>
            <person name="Wilkinson J."/>
            <person name="Wu Y."/>
            <person name="Wyman D."/>
            <person name="Yadav S."/>
            <person name="Yang S."/>
            <person name="Yang X."/>
            <person name="Yeager S."/>
            <person name="Yee E."/>
            <person name="Young G."/>
            <person name="Zainoun J."/>
            <person name="Zembeck L."/>
            <person name="Zimmer A."/>
            <person name="Zody M."/>
            <person name="Lander E."/>
        </authorList>
    </citation>
    <scope>NUCLEOTIDE SEQUENCE [LARGE SCALE GENOMIC DNA]</scope>
</reference>
<dbReference type="SUPFAM" id="SSF81660">
    <property type="entry name" value="Metal cation-transporting ATPase, ATP-binding domain N"/>
    <property type="match status" value="1"/>
</dbReference>
<evidence type="ECO:0000256" key="8">
    <source>
        <dbReference type="ARBA" id="ARBA00022989"/>
    </source>
</evidence>
<comment type="subcellular location">
    <subcellularLocation>
        <location evidence="1">Membrane</location>
        <topology evidence="1">Multi-pass membrane protein</topology>
    </subcellularLocation>
</comment>
<evidence type="ECO:0000256" key="3">
    <source>
        <dbReference type="ARBA" id="ARBA00022692"/>
    </source>
</evidence>
<keyword evidence="5" id="KW-0067">ATP-binding</keyword>
<dbReference type="FunFam" id="3.40.50.1000:FF:000001">
    <property type="entry name" value="Phospholipid-transporting ATPase IC"/>
    <property type="match status" value="1"/>
</dbReference>
<evidence type="ECO:0000313" key="12">
    <source>
        <dbReference type="Proteomes" id="UP000007875"/>
    </source>
</evidence>
<dbReference type="Gene3D" id="1.20.1110.10">
    <property type="entry name" value="Calcium-transporting ATPase, transmembrane domain"/>
    <property type="match status" value="1"/>
</dbReference>
<dbReference type="GO" id="GO:0005524">
    <property type="term" value="F:ATP binding"/>
    <property type="evidence" value="ECO:0007669"/>
    <property type="project" value="UniProtKB-KW"/>
</dbReference>
<dbReference type="InterPro" id="IPR023299">
    <property type="entry name" value="ATPase_P-typ_cyto_dom_N"/>
</dbReference>
<feature type="transmembrane region" description="Helical" evidence="10">
    <location>
        <begin position="60"/>
        <end position="83"/>
    </location>
</feature>
<dbReference type="InterPro" id="IPR001757">
    <property type="entry name" value="P_typ_ATPase"/>
</dbReference>
<reference evidence="11" key="2">
    <citation type="submission" date="2025-08" db="UniProtKB">
        <authorList>
            <consortium name="Ensembl"/>
        </authorList>
    </citation>
    <scope>IDENTIFICATION</scope>
</reference>
<evidence type="ECO:0000256" key="6">
    <source>
        <dbReference type="ARBA" id="ARBA00022842"/>
    </source>
</evidence>
<dbReference type="InterPro" id="IPR023298">
    <property type="entry name" value="ATPase_P-typ_TM_dom_sf"/>
</dbReference>
<feature type="transmembrane region" description="Helical" evidence="10">
    <location>
        <begin position="21"/>
        <end position="40"/>
    </location>
</feature>
<keyword evidence="8 10" id="KW-1133">Transmembrane helix</keyword>
<dbReference type="InterPro" id="IPR023214">
    <property type="entry name" value="HAD_sf"/>
</dbReference>
<evidence type="ECO:0008006" key="13">
    <source>
        <dbReference type="Google" id="ProtNLM"/>
    </source>
</evidence>
<dbReference type="FunFam" id="1.20.1110.10:FF:000065">
    <property type="entry name" value="Sarcoplasmic/endoplasmic reticulum calcium ATPase 1"/>
    <property type="match status" value="1"/>
</dbReference>
<keyword evidence="3 10" id="KW-0812">Transmembrane</keyword>
<reference evidence="11" key="3">
    <citation type="submission" date="2025-09" db="UniProtKB">
        <authorList>
            <consortium name="Ensembl"/>
        </authorList>
    </citation>
    <scope>IDENTIFICATION</scope>
</reference>
<dbReference type="AlphaFoldDB" id="H2ZGA8"/>
<evidence type="ECO:0000256" key="10">
    <source>
        <dbReference type="SAM" id="Phobius"/>
    </source>
</evidence>
<evidence type="ECO:0000256" key="4">
    <source>
        <dbReference type="ARBA" id="ARBA00022741"/>
    </source>
</evidence>
<dbReference type="PANTHER" id="PTHR42861">
    <property type="entry name" value="CALCIUM-TRANSPORTING ATPASE"/>
    <property type="match status" value="1"/>
</dbReference>
<evidence type="ECO:0000256" key="2">
    <source>
        <dbReference type="ARBA" id="ARBA00005675"/>
    </source>
</evidence>
<dbReference type="InterPro" id="IPR018303">
    <property type="entry name" value="ATPase_P-typ_P_site"/>
</dbReference>
<keyword evidence="12" id="KW-1185">Reference proteome</keyword>
<evidence type="ECO:0000256" key="5">
    <source>
        <dbReference type="ARBA" id="ARBA00022840"/>
    </source>
</evidence>
<dbReference type="SUPFAM" id="SSF81665">
    <property type="entry name" value="Calcium ATPase, transmembrane domain M"/>
    <property type="match status" value="1"/>
</dbReference>
<keyword evidence="9 10" id="KW-0472">Membrane</keyword>
<dbReference type="PROSITE" id="PS00154">
    <property type="entry name" value="ATPASE_E1_E2"/>
    <property type="match status" value="1"/>
</dbReference>
<protein>
    <recommendedName>
        <fullName evidence="13">Cation-transporting P-type ATPase C-terminal domain-containing protein</fullName>
    </recommendedName>
</protein>
<organism evidence="11 12">
    <name type="scientific">Ciona savignyi</name>
    <name type="common">Pacific transparent sea squirt</name>
    <dbReference type="NCBI Taxonomy" id="51511"/>
    <lineage>
        <taxon>Eukaryota</taxon>
        <taxon>Metazoa</taxon>
        <taxon>Chordata</taxon>
        <taxon>Tunicata</taxon>
        <taxon>Ascidiacea</taxon>
        <taxon>Phlebobranchia</taxon>
        <taxon>Cionidae</taxon>
        <taxon>Ciona</taxon>
    </lineage>
</organism>
<dbReference type="HOGENOM" id="CLU_099687_0_0_1"/>
<name>H2ZGA8_CIOSA</name>
<keyword evidence="4" id="KW-0547">Nucleotide-binding</keyword>
<dbReference type="NCBIfam" id="TIGR01494">
    <property type="entry name" value="ATPase_P-type"/>
    <property type="match status" value="1"/>
</dbReference>
<dbReference type="GeneTree" id="ENSGT00940000155668"/>
<evidence type="ECO:0000256" key="7">
    <source>
        <dbReference type="ARBA" id="ARBA00022967"/>
    </source>
</evidence>
<evidence type="ECO:0000313" key="11">
    <source>
        <dbReference type="Ensembl" id="ENSCSAVP00000016624.1"/>
    </source>
</evidence>
<evidence type="ECO:0000256" key="9">
    <source>
        <dbReference type="ARBA" id="ARBA00023136"/>
    </source>
</evidence>
<dbReference type="Proteomes" id="UP000007875">
    <property type="component" value="Unassembled WGS sequence"/>
</dbReference>
<comment type="similarity">
    <text evidence="2">Belongs to the cation transport ATPase (P-type) (TC 3.A.3) family. Type IIA subfamily.</text>
</comment>
<accession>H2ZGA8</accession>
<dbReference type="Gene3D" id="3.40.1110.10">
    <property type="entry name" value="Calcium-transporting ATPase, cytoplasmic domain N"/>
    <property type="match status" value="1"/>
</dbReference>
<dbReference type="GO" id="GO:0016020">
    <property type="term" value="C:membrane"/>
    <property type="evidence" value="ECO:0007669"/>
    <property type="project" value="UniProtKB-SubCell"/>
</dbReference>
<evidence type="ECO:0000256" key="1">
    <source>
        <dbReference type="ARBA" id="ARBA00004141"/>
    </source>
</evidence>
<dbReference type="GO" id="GO:0016887">
    <property type="term" value="F:ATP hydrolysis activity"/>
    <property type="evidence" value="ECO:0007669"/>
    <property type="project" value="InterPro"/>
</dbReference>
<keyword evidence="7" id="KW-1278">Translocase</keyword>
<keyword evidence="6" id="KW-0460">Magnesium</keyword>
<sequence length="200" mass="21432">MAETEAEKTPLQQKLDEFGQQLSKIITVICIAVWAINISHFNDPVHGGSWLKGAIYYFKIAVALAVAAIPEGLPAVITTCLALGTSRMAKKNSIVRSLPSVETLGCTSVICSDKTGTLTTNQMSVCRMFVVDKVMADGAAFHEFKISGSTYEPIGEVMKNGDTIKSSDYDALIELSTITCSSLCYSSCRPTPDGLPNLSP</sequence>
<dbReference type="Gene3D" id="3.40.50.1000">
    <property type="entry name" value="HAD superfamily/HAD-like"/>
    <property type="match status" value="1"/>
</dbReference>